<dbReference type="AlphaFoldDB" id="A0AAV2YYP7"/>
<reference evidence="2" key="1">
    <citation type="submission" date="2022-11" db="EMBL/GenBank/DDBJ databases">
        <authorList>
            <person name="Morgan W.R."/>
            <person name="Tartar A."/>
        </authorList>
    </citation>
    <scope>NUCLEOTIDE SEQUENCE</scope>
    <source>
        <strain evidence="2">ARSEF 373</strain>
    </source>
</reference>
<feature type="compositionally biased region" description="Basic and acidic residues" evidence="1">
    <location>
        <begin position="29"/>
        <end position="40"/>
    </location>
</feature>
<accession>A0AAV2YYP7</accession>
<feature type="compositionally biased region" description="Low complexity" evidence="1">
    <location>
        <begin position="180"/>
        <end position="191"/>
    </location>
</feature>
<feature type="region of interest" description="Disordered" evidence="1">
    <location>
        <begin position="91"/>
        <end position="154"/>
    </location>
</feature>
<organism evidence="2 3">
    <name type="scientific">Lagenidium giganteum</name>
    <dbReference type="NCBI Taxonomy" id="4803"/>
    <lineage>
        <taxon>Eukaryota</taxon>
        <taxon>Sar</taxon>
        <taxon>Stramenopiles</taxon>
        <taxon>Oomycota</taxon>
        <taxon>Peronosporomycetes</taxon>
        <taxon>Pythiales</taxon>
        <taxon>Pythiaceae</taxon>
    </lineage>
</organism>
<protein>
    <submittedName>
        <fullName evidence="2">Uncharacterized protein</fullName>
    </submittedName>
</protein>
<dbReference type="EMBL" id="DAKRPA010000105">
    <property type="protein sequence ID" value="DAZ98488.1"/>
    <property type="molecule type" value="Genomic_DNA"/>
</dbReference>
<name>A0AAV2YYP7_9STRA</name>
<evidence type="ECO:0000256" key="1">
    <source>
        <dbReference type="SAM" id="MobiDB-lite"/>
    </source>
</evidence>
<keyword evidence="3" id="KW-1185">Reference proteome</keyword>
<sequence>MPLMRRKSVRFDDALLQETRQNISQLHGEPTRADDSHDADADVGPMEPEMDEEDEEWMDAVEVAPYDEDSFLVDSPELAAFLGLKIPQSQPGAGIHRHAGADAVGTKSSSFSGHRMIACSPPVPIPQQQQWKRRSSASSGKPSRLPSFDSDYSRTQHEARLWDEYWNYKLSLEARESFEASNQAAAAKRAASNVSETSSNEGTIPEDEDDEQFEENQWRPVTTEDIFEMDDL</sequence>
<feature type="compositionally biased region" description="Acidic residues" evidence="1">
    <location>
        <begin position="204"/>
        <end position="214"/>
    </location>
</feature>
<feature type="compositionally biased region" description="Polar residues" evidence="1">
    <location>
        <begin position="192"/>
        <end position="202"/>
    </location>
</feature>
<evidence type="ECO:0000313" key="3">
    <source>
        <dbReference type="Proteomes" id="UP001146120"/>
    </source>
</evidence>
<feature type="region of interest" description="Disordered" evidence="1">
    <location>
        <begin position="179"/>
        <end position="232"/>
    </location>
</feature>
<proteinExistence type="predicted"/>
<evidence type="ECO:0000313" key="2">
    <source>
        <dbReference type="EMBL" id="DAZ98488.1"/>
    </source>
</evidence>
<comment type="caution">
    <text evidence="2">The sequence shown here is derived from an EMBL/GenBank/DDBJ whole genome shotgun (WGS) entry which is preliminary data.</text>
</comment>
<feature type="compositionally biased region" description="Polar residues" evidence="1">
    <location>
        <begin position="126"/>
        <end position="141"/>
    </location>
</feature>
<reference evidence="2" key="2">
    <citation type="journal article" date="2023" name="Microbiol Resour">
        <title>Decontamination and Annotation of the Draft Genome Sequence of the Oomycete Lagenidium giganteum ARSEF 373.</title>
        <authorList>
            <person name="Morgan W.R."/>
            <person name="Tartar A."/>
        </authorList>
    </citation>
    <scope>NUCLEOTIDE SEQUENCE</scope>
    <source>
        <strain evidence="2">ARSEF 373</strain>
    </source>
</reference>
<gene>
    <name evidence="2" type="ORF">N0F65_004925</name>
</gene>
<dbReference type="Proteomes" id="UP001146120">
    <property type="component" value="Unassembled WGS sequence"/>
</dbReference>
<feature type="region of interest" description="Disordered" evidence="1">
    <location>
        <begin position="20"/>
        <end position="56"/>
    </location>
</feature>